<gene>
    <name evidence="1" type="ORF">HRG_10028</name>
</gene>
<accession>A0A9P8SDQ0</accession>
<sequence length="303" mass="33525">MPAPHLRKPLDSQRGAGGEMSMMSFVQPDCPARFSHQDDHRIRGLNAEAMARVFLPPPAWLLNLSIYGQPIDPSDWTEEWFFMHARVHPYALAWEVEQRDGLESDTGRTFLYTMPALVVRDQGYQPVLPRLFASMGDFPCIPPIVSFTGLIVGTGHSSLRRDLLPGLGAAQLNCCGFVRLSTYVAPGMPNKVPFKGFHPFQVFVIFPVRANPWAILCKVAGLLRHDVMLYPGLGPGQRLYRRPGFLDFLDKAAAAVTTMAPLLSTPQRQQASSASAAFRDSSTLGFGFALDRPPYAARETILP</sequence>
<dbReference type="OrthoDB" id="4915125at2759"/>
<comment type="caution">
    <text evidence="1">The sequence shown here is derived from an EMBL/GenBank/DDBJ whole genome shotgun (WGS) entry which is preliminary data.</text>
</comment>
<dbReference type="EMBL" id="JAIZPD010000014">
    <property type="protein sequence ID" value="KAH0958983.1"/>
    <property type="molecule type" value="Genomic_DNA"/>
</dbReference>
<proteinExistence type="predicted"/>
<dbReference type="AlphaFoldDB" id="A0A9P8SDQ0"/>
<dbReference type="Proteomes" id="UP000824596">
    <property type="component" value="Unassembled WGS sequence"/>
</dbReference>
<dbReference type="GeneID" id="68359157"/>
<dbReference type="RefSeq" id="XP_044716496.1">
    <property type="nucleotide sequence ID" value="XM_044868499.1"/>
</dbReference>
<keyword evidence="2" id="KW-1185">Reference proteome</keyword>
<name>A0A9P8SDQ0_9HYPO</name>
<organism evidence="1 2">
    <name type="scientific">Hirsutella rhossiliensis</name>
    <dbReference type="NCBI Taxonomy" id="111463"/>
    <lineage>
        <taxon>Eukaryota</taxon>
        <taxon>Fungi</taxon>
        <taxon>Dikarya</taxon>
        <taxon>Ascomycota</taxon>
        <taxon>Pezizomycotina</taxon>
        <taxon>Sordariomycetes</taxon>
        <taxon>Hypocreomycetidae</taxon>
        <taxon>Hypocreales</taxon>
        <taxon>Ophiocordycipitaceae</taxon>
        <taxon>Hirsutella</taxon>
    </lineage>
</organism>
<protein>
    <submittedName>
        <fullName evidence="1">Uncharacterized protein</fullName>
    </submittedName>
</protein>
<reference evidence="1" key="1">
    <citation type="submission" date="2021-09" db="EMBL/GenBank/DDBJ databases">
        <title>A high-quality genome of the endoparasitic fungus Hirsutella rhossiliensis with a comparison of Hirsutella genomes reveals transposable elements contributing to genome size variation.</title>
        <authorList>
            <person name="Lin R."/>
            <person name="Jiao Y."/>
            <person name="Sun X."/>
            <person name="Ling J."/>
            <person name="Xie B."/>
            <person name="Cheng X."/>
        </authorList>
    </citation>
    <scope>NUCLEOTIDE SEQUENCE</scope>
    <source>
        <strain evidence="1">HR02</strain>
    </source>
</reference>
<evidence type="ECO:0000313" key="2">
    <source>
        <dbReference type="Proteomes" id="UP000824596"/>
    </source>
</evidence>
<evidence type="ECO:0000313" key="1">
    <source>
        <dbReference type="EMBL" id="KAH0958983.1"/>
    </source>
</evidence>